<reference evidence="1" key="2">
    <citation type="submission" date="2023-06" db="EMBL/GenBank/DDBJ databases">
        <authorList>
            <consortium name="Lawrence Berkeley National Laboratory"/>
            <person name="Haridas S."/>
            <person name="Hensen N."/>
            <person name="Bonometti L."/>
            <person name="Westerberg I."/>
            <person name="Brannstrom I.O."/>
            <person name="Guillou S."/>
            <person name="Cros-Aarteil S."/>
            <person name="Calhoun S."/>
            <person name="Kuo A."/>
            <person name="Mondo S."/>
            <person name="Pangilinan J."/>
            <person name="Riley R."/>
            <person name="Labutti K."/>
            <person name="Andreopoulos B."/>
            <person name="Lipzen A."/>
            <person name="Chen C."/>
            <person name="Yanf M."/>
            <person name="Daum C."/>
            <person name="Ng V."/>
            <person name="Clum A."/>
            <person name="Steindorff A."/>
            <person name="Ohm R."/>
            <person name="Martin F."/>
            <person name="Silar P."/>
            <person name="Natvig D."/>
            <person name="Lalanne C."/>
            <person name="Gautier V."/>
            <person name="Ament-Velasquez S.L."/>
            <person name="Kruys A."/>
            <person name="Hutchinson M.I."/>
            <person name="Powell A.J."/>
            <person name="Barry K."/>
            <person name="Miller A.N."/>
            <person name="Grigoriev I.V."/>
            <person name="Debuchy R."/>
            <person name="Gladieux P."/>
            <person name="Thoren M.H."/>
            <person name="Johannesson H."/>
        </authorList>
    </citation>
    <scope>NUCLEOTIDE SEQUENCE</scope>
    <source>
        <strain evidence="1">CBS 955.72</strain>
    </source>
</reference>
<comment type="caution">
    <text evidence="1">The sequence shown here is derived from an EMBL/GenBank/DDBJ whole genome shotgun (WGS) entry which is preliminary data.</text>
</comment>
<keyword evidence="2" id="KW-1185">Reference proteome</keyword>
<evidence type="ECO:0000313" key="2">
    <source>
        <dbReference type="Proteomes" id="UP001275084"/>
    </source>
</evidence>
<name>A0AAJ0HW99_9PEZI</name>
<dbReference type="Pfam" id="PF17043">
    <property type="entry name" value="MAT1-1-2"/>
    <property type="match status" value="1"/>
</dbReference>
<organism evidence="1 2">
    <name type="scientific">Lasiosphaeria hispida</name>
    <dbReference type="NCBI Taxonomy" id="260671"/>
    <lineage>
        <taxon>Eukaryota</taxon>
        <taxon>Fungi</taxon>
        <taxon>Dikarya</taxon>
        <taxon>Ascomycota</taxon>
        <taxon>Pezizomycotina</taxon>
        <taxon>Sordariomycetes</taxon>
        <taxon>Sordariomycetidae</taxon>
        <taxon>Sordariales</taxon>
        <taxon>Lasiosphaeriaceae</taxon>
        <taxon>Lasiosphaeria</taxon>
    </lineage>
</organism>
<reference evidence="1" key="1">
    <citation type="journal article" date="2023" name="Mol. Phylogenet. Evol.">
        <title>Genome-scale phylogeny and comparative genomics of the fungal order Sordariales.</title>
        <authorList>
            <person name="Hensen N."/>
            <person name="Bonometti L."/>
            <person name="Westerberg I."/>
            <person name="Brannstrom I.O."/>
            <person name="Guillou S."/>
            <person name="Cros-Aarteil S."/>
            <person name="Calhoun S."/>
            <person name="Haridas S."/>
            <person name="Kuo A."/>
            <person name="Mondo S."/>
            <person name="Pangilinan J."/>
            <person name="Riley R."/>
            <person name="LaButti K."/>
            <person name="Andreopoulos B."/>
            <person name="Lipzen A."/>
            <person name="Chen C."/>
            <person name="Yan M."/>
            <person name="Daum C."/>
            <person name="Ng V."/>
            <person name="Clum A."/>
            <person name="Steindorff A."/>
            <person name="Ohm R.A."/>
            <person name="Martin F."/>
            <person name="Silar P."/>
            <person name="Natvig D.O."/>
            <person name="Lalanne C."/>
            <person name="Gautier V."/>
            <person name="Ament-Velasquez S.L."/>
            <person name="Kruys A."/>
            <person name="Hutchinson M.I."/>
            <person name="Powell A.J."/>
            <person name="Barry K."/>
            <person name="Miller A.N."/>
            <person name="Grigoriev I.V."/>
            <person name="Debuchy R."/>
            <person name="Gladieux P."/>
            <person name="Hiltunen Thoren M."/>
            <person name="Johannesson H."/>
        </authorList>
    </citation>
    <scope>NUCLEOTIDE SEQUENCE</scope>
    <source>
        <strain evidence="1">CBS 955.72</strain>
    </source>
</reference>
<dbReference type="InterPro" id="IPR031472">
    <property type="entry name" value="MAT1-1-2/MatA-2/Smr1"/>
</dbReference>
<dbReference type="AlphaFoldDB" id="A0AAJ0HW99"/>
<feature type="non-terminal residue" evidence="1">
    <location>
        <position position="1"/>
    </location>
</feature>
<evidence type="ECO:0000313" key="1">
    <source>
        <dbReference type="EMBL" id="KAK3364072.1"/>
    </source>
</evidence>
<accession>A0AAJ0HW99</accession>
<feature type="non-terminal residue" evidence="1">
    <location>
        <position position="240"/>
    </location>
</feature>
<dbReference type="Proteomes" id="UP001275084">
    <property type="component" value="Unassembled WGS sequence"/>
</dbReference>
<dbReference type="EMBL" id="JAUIQD010000001">
    <property type="protein sequence ID" value="KAK3364072.1"/>
    <property type="molecule type" value="Genomic_DNA"/>
</dbReference>
<sequence>QLVSRLMRQTIRSALNIEISIFHRTIHEVLRYGRLIYEYSQRVPYPVTVKGINGSEVVKSLGQFLGATDTILQYLDFHEKKTGMPSAGDPQLRQMVEGGRYLIETFMVAYVYHGDCVDRPGFHLGLIYHRDIKNLNGSVMIRNQNRQPWALHVSDLELSQLHLDTMLDYWHYPKLHHPVIVVPGTPWHKFMGNLKCGPNHVPLIFDGKPRFNLELWTPEVGIYMELEIIKTYDELQKKFE</sequence>
<proteinExistence type="predicted"/>
<protein>
    <submittedName>
        <fullName evidence="1">Uncharacterized protein</fullName>
    </submittedName>
</protein>
<gene>
    <name evidence="1" type="ORF">B0T25DRAFT_430313</name>
</gene>